<evidence type="ECO:0000313" key="5">
    <source>
        <dbReference type="EMBL" id="KAJ3687449.1"/>
    </source>
</evidence>
<dbReference type="GO" id="GO:0005737">
    <property type="term" value="C:cytoplasm"/>
    <property type="evidence" value="ECO:0007669"/>
    <property type="project" value="UniProtKB-ARBA"/>
</dbReference>
<organism evidence="5 6">
    <name type="scientific">Rhynchospora tenuis</name>
    <dbReference type="NCBI Taxonomy" id="198213"/>
    <lineage>
        <taxon>Eukaryota</taxon>
        <taxon>Viridiplantae</taxon>
        <taxon>Streptophyta</taxon>
        <taxon>Embryophyta</taxon>
        <taxon>Tracheophyta</taxon>
        <taxon>Spermatophyta</taxon>
        <taxon>Magnoliopsida</taxon>
        <taxon>Liliopsida</taxon>
        <taxon>Poales</taxon>
        <taxon>Cyperaceae</taxon>
        <taxon>Cyperoideae</taxon>
        <taxon>Rhynchosporeae</taxon>
        <taxon>Rhynchospora</taxon>
    </lineage>
</organism>
<dbReference type="InterPro" id="IPR020814">
    <property type="entry name" value="Ribosomal_S6_plastid/chlpt"/>
</dbReference>
<dbReference type="InterPro" id="IPR014717">
    <property type="entry name" value="Transl_elong_EF1B/ribsomal_bS6"/>
</dbReference>
<evidence type="ECO:0000256" key="4">
    <source>
        <dbReference type="SAM" id="MobiDB-lite"/>
    </source>
</evidence>
<sequence>MAAAAAAAAASSVMNHHQLCSFHLPSLSFIANRRLRLKMRGALLLAHAKKKNAKSKKDRSDIDQMASEVFFPEAALLKKKTNDATQPLPQFADAQQEKLDQALSLELESDLNLEIMRHYEVVFLIHEKYDQQVEEVVTKVEDFIREKKGRIWRLNDWGLRRLAYEVKKAMRAHYILMNFEIDAKFVNDFKTMLDKDERVIRHLVSKEEKAETAYCPPPIEYHTLLARQGFGDDDGFWDDDDAGGGDEAIYDDGDYNFFDDDDEEGGYEDDGDVASDEDGGEVIFVDGDEDHDENSEMMRKMEDVSR</sequence>
<protein>
    <recommendedName>
        <fullName evidence="7">Ribosomal protein S6</fullName>
    </recommendedName>
</protein>
<proteinExistence type="inferred from homology"/>
<keyword evidence="2" id="KW-0699">rRNA-binding</keyword>
<name>A0AAD5Z5W4_9POAL</name>
<dbReference type="InterPro" id="IPR000529">
    <property type="entry name" value="Ribosomal_bS6"/>
</dbReference>
<evidence type="ECO:0000313" key="6">
    <source>
        <dbReference type="Proteomes" id="UP001210211"/>
    </source>
</evidence>
<dbReference type="GO" id="GO:0003735">
    <property type="term" value="F:structural constituent of ribosome"/>
    <property type="evidence" value="ECO:0007669"/>
    <property type="project" value="InterPro"/>
</dbReference>
<evidence type="ECO:0008006" key="7">
    <source>
        <dbReference type="Google" id="ProtNLM"/>
    </source>
</evidence>
<dbReference type="EMBL" id="JAMRDG010000002">
    <property type="protein sequence ID" value="KAJ3687449.1"/>
    <property type="molecule type" value="Genomic_DNA"/>
</dbReference>
<feature type="region of interest" description="Disordered" evidence="4">
    <location>
        <begin position="236"/>
        <end position="306"/>
    </location>
</feature>
<dbReference type="CDD" id="cd00473">
    <property type="entry name" value="bS6"/>
    <property type="match status" value="1"/>
</dbReference>
<dbReference type="SUPFAM" id="SSF54995">
    <property type="entry name" value="Ribosomal protein S6"/>
    <property type="match status" value="1"/>
</dbReference>
<dbReference type="AlphaFoldDB" id="A0AAD5Z5W4"/>
<comment type="similarity">
    <text evidence="1">Belongs to the bacterial ribosomal protein bS6 family.</text>
</comment>
<dbReference type="HAMAP" id="MF_00360">
    <property type="entry name" value="Ribosomal_bS6"/>
    <property type="match status" value="1"/>
</dbReference>
<evidence type="ECO:0000256" key="2">
    <source>
        <dbReference type="ARBA" id="ARBA00022730"/>
    </source>
</evidence>
<gene>
    <name evidence="5" type="ORF">LUZ61_016613</name>
</gene>
<feature type="compositionally biased region" description="Basic and acidic residues" evidence="4">
    <location>
        <begin position="294"/>
        <end position="306"/>
    </location>
</feature>
<dbReference type="Proteomes" id="UP001210211">
    <property type="component" value="Unassembled WGS sequence"/>
</dbReference>
<accession>A0AAD5Z5W4</accession>
<dbReference type="FunFam" id="3.30.70.60:FF:000002">
    <property type="entry name" value="30S ribosomal protein S6"/>
    <property type="match status" value="1"/>
</dbReference>
<dbReference type="GO" id="GO:0070181">
    <property type="term" value="F:small ribosomal subunit rRNA binding"/>
    <property type="evidence" value="ECO:0007669"/>
    <property type="project" value="TreeGrafter"/>
</dbReference>
<evidence type="ECO:0000256" key="1">
    <source>
        <dbReference type="ARBA" id="ARBA00009512"/>
    </source>
</evidence>
<dbReference type="NCBIfam" id="TIGR00166">
    <property type="entry name" value="S6"/>
    <property type="match status" value="1"/>
</dbReference>
<comment type="caution">
    <text evidence="5">The sequence shown here is derived from an EMBL/GenBank/DDBJ whole genome shotgun (WGS) entry which is preliminary data.</text>
</comment>
<dbReference type="PANTHER" id="PTHR21011:SF1">
    <property type="entry name" value="SMALL RIBOSOMAL SUBUNIT PROTEIN BS6M"/>
    <property type="match status" value="1"/>
</dbReference>
<dbReference type="Gene3D" id="3.30.70.60">
    <property type="match status" value="1"/>
</dbReference>
<dbReference type="GO" id="GO:0015935">
    <property type="term" value="C:small ribosomal subunit"/>
    <property type="evidence" value="ECO:0007669"/>
    <property type="project" value="TreeGrafter"/>
</dbReference>
<keyword evidence="6" id="KW-1185">Reference proteome</keyword>
<reference evidence="5 6" key="1">
    <citation type="journal article" date="2022" name="Cell">
        <title>Repeat-based holocentromeres influence genome architecture and karyotype evolution.</title>
        <authorList>
            <person name="Hofstatter P.G."/>
            <person name="Thangavel G."/>
            <person name="Lux T."/>
            <person name="Neumann P."/>
            <person name="Vondrak T."/>
            <person name="Novak P."/>
            <person name="Zhang M."/>
            <person name="Costa L."/>
            <person name="Castellani M."/>
            <person name="Scott A."/>
            <person name="Toegelov H."/>
            <person name="Fuchs J."/>
            <person name="Mata-Sucre Y."/>
            <person name="Dias Y."/>
            <person name="Vanzela A.L.L."/>
            <person name="Huettel B."/>
            <person name="Almeida C.C.S."/>
            <person name="Simkova H."/>
            <person name="Souza G."/>
            <person name="Pedrosa-Harand A."/>
            <person name="Macas J."/>
            <person name="Mayer K.F.X."/>
            <person name="Houben A."/>
            <person name="Marques A."/>
        </authorList>
    </citation>
    <scope>NUCLEOTIDE SEQUENCE [LARGE SCALE GENOMIC DNA]</scope>
    <source>
        <strain evidence="5">RhyTen1mFocal</strain>
    </source>
</reference>
<dbReference type="PANTHER" id="PTHR21011">
    <property type="entry name" value="MITOCHONDRIAL 28S RIBOSOMAL PROTEIN S6"/>
    <property type="match status" value="1"/>
</dbReference>
<keyword evidence="3" id="KW-0694">RNA-binding</keyword>
<dbReference type="GO" id="GO:0006412">
    <property type="term" value="P:translation"/>
    <property type="evidence" value="ECO:0007669"/>
    <property type="project" value="InterPro"/>
</dbReference>
<dbReference type="InterPro" id="IPR035980">
    <property type="entry name" value="Ribosomal_bS6_sf"/>
</dbReference>
<dbReference type="Pfam" id="PF01250">
    <property type="entry name" value="Ribosomal_S6"/>
    <property type="match status" value="1"/>
</dbReference>
<evidence type="ECO:0000256" key="3">
    <source>
        <dbReference type="ARBA" id="ARBA00022884"/>
    </source>
</evidence>
<feature type="compositionally biased region" description="Acidic residues" evidence="4">
    <location>
        <begin position="236"/>
        <end position="293"/>
    </location>
</feature>